<dbReference type="Proteomes" id="UP000305939">
    <property type="component" value="Unassembled WGS sequence"/>
</dbReference>
<proteinExistence type="predicted"/>
<evidence type="ECO:0000313" key="5">
    <source>
        <dbReference type="Proteomes" id="UP000305939"/>
    </source>
</evidence>
<dbReference type="Pfam" id="PF07593">
    <property type="entry name" value="UnbV_ASPIC"/>
    <property type="match status" value="1"/>
</dbReference>
<dbReference type="RefSeq" id="WP_136335248.1">
    <property type="nucleotide sequence ID" value="NZ_QXMP01000002.1"/>
</dbReference>
<dbReference type="Gene3D" id="2.130.10.130">
    <property type="entry name" value="Integrin alpha, N-terminal"/>
    <property type="match status" value="4"/>
</dbReference>
<accession>A0A4V3UYH7</accession>
<feature type="signal peptide" evidence="2">
    <location>
        <begin position="1"/>
        <end position="22"/>
    </location>
</feature>
<sequence>MKCFKSLTIGLIIVLGMASCNSDNKVFQELSQEQTGIGFSNTLEPDDDMNILDYLYFYNGGGVAVGDINNDGLADIYFSGNQTPNKLYLNKGNMRFEDITQQAGVAGKSDWNTGTVMADVNGDGLLDIYVCAVVGLQGMRGYNELYINNGDLTFTESAGSYGLDLDTYSSNAAFLDYDLDGDLDMYLLNHAIHTQESFGRASLREQRSYESGDRLFRNDGNTFTDVSEEAGIYGGVNGYGLGIGVADFNRDGYPDIYVGNDFHEDDYYYVNQGDGTFKELMKEHFGHISRFSMGNDIADLNHDGYPDLLSLDMLPEEEKPLKASEGDDNVQMLKMRTNNLGYHYQFTRNMLHINRQGDYFSEQALMSGIAATDWSWSALFGDFNKDTELDVFIANGIPKRPNDLDYVRFVSSEQIQNKISNTSLIDQEALDMMPSGVVPNYVFEGNSDLHFKDRTGEWIAKKERITTAVAMGDLDNDGDLDLVLNNLNEPSVILENKSEADEKHHQISFDIRFEGANTHGIGTKVLGYTEGRLSYRELFPVKGFQASSQPRIHLGTGQAQTLDSLRIIWPDGTTELWEDIKTDQIMTLEPGDNRQPYLKNNGPGKLLFEKDSTALGIDFVHQEDNYLDFNAQKLIPYRISDRGPATAVGDLNNDGLEDLYFGSSKFHKSAVFLQNNLGYTATELPEALRDSVYEEVTALISDINGDKINDLVLGSAGGNFYGKSAPLRDRLFINNNDSLNQVNLPELYTNASVILPLDFDKDGDTDLFIGNQAITYDYGNIPASALLENTQNGYEVYTSEILEHLGMITDARWEDINGDGENELVVVGEWMSPRFFTFSAGRLQELNLLEEKVSGLWQAVHPHDIDGDGDTDLLLGNWGTNTKFKASHKYPLIMHYGDFDKNGATETIVSIQKNGDYYPLETFDELASQMTVLMRKSFTDYTSFAGKTTEEIFGDEILEKATVLEVNELRTGYLKNEGGRFQFIPFSNILQESPVTTFLSYDFNNDQKDEVLAAGNYFGVKPYHGRFDGFPGALITDAENQVLTHESGLNLSGKAVRHLNIITLNKQPYLLVTVNNGPAEVYQIKAQQP</sequence>
<name>A0A4V3UYH7_9FLAO</name>
<keyword evidence="1 2" id="KW-0732">Signal</keyword>
<dbReference type="OrthoDB" id="9816120at2"/>
<protein>
    <recommendedName>
        <fullName evidence="3">ASPIC/UnbV domain-containing protein</fullName>
    </recommendedName>
</protein>
<dbReference type="InterPro" id="IPR011519">
    <property type="entry name" value="UnbV_ASPIC"/>
</dbReference>
<feature type="domain" description="ASPIC/UnbV" evidence="3">
    <location>
        <begin position="520"/>
        <end position="586"/>
    </location>
</feature>
<dbReference type="PANTHER" id="PTHR16026">
    <property type="entry name" value="CARTILAGE ACIDIC PROTEIN 1"/>
    <property type="match status" value="1"/>
</dbReference>
<dbReference type="InterPro" id="IPR013517">
    <property type="entry name" value="FG-GAP"/>
</dbReference>
<dbReference type="EMBL" id="SSMC01000001">
    <property type="protein sequence ID" value="THD69758.1"/>
    <property type="molecule type" value="Genomic_DNA"/>
</dbReference>
<keyword evidence="5" id="KW-1185">Reference proteome</keyword>
<organism evidence="4 5">
    <name type="scientific">Robertkochia marina</name>
    <dbReference type="NCBI Taxonomy" id="1227945"/>
    <lineage>
        <taxon>Bacteria</taxon>
        <taxon>Pseudomonadati</taxon>
        <taxon>Bacteroidota</taxon>
        <taxon>Flavobacteriia</taxon>
        <taxon>Flavobacteriales</taxon>
        <taxon>Flavobacteriaceae</taxon>
        <taxon>Robertkochia</taxon>
    </lineage>
</organism>
<dbReference type="PANTHER" id="PTHR16026:SF0">
    <property type="entry name" value="CARTILAGE ACIDIC PROTEIN 1"/>
    <property type="match status" value="1"/>
</dbReference>
<feature type="chain" id="PRO_5020362127" description="ASPIC/UnbV domain-containing protein" evidence="2">
    <location>
        <begin position="23"/>
        <end position="1089"/>
    </location>
</feature>
<evidence type="ECO:0000256" key="1">
    <source>
        <dbReference type="ARBA" id="ARBA00022729"/>
    </source>
</evidence>
<dbReference type="Pfam" id="PF13517">
    <property type="entry name" value="FG-GAP_3"/>
    <property type="match status" value="3"/>
</dbReference>
<evidence type="ECO:0000313" key="4">
    <source>
        <dbReference type="EMBL" id="THD69758.1"/>
    </source>
</evidence>
<evidence type="ECO:0000259" key="3">
    <source>
        <dbReference type="Pfam" id="PF07593"/>
    </source>
</evidence>
<gene>
    <name evidence="4" type="ORF">E7Z59_05365</name>
</gene>
<dbReference type="InterPro" id="IPR028994">
    <property type="entry name" value="Integrin_alpha_N"/>
</dbReference>
<comment type="caution">
    <text evidence="4">The sequence shown here is derived from an EMBL/GenBank/DDBJ whole genome shotgun (WGS) entry which is preliminary data.</text>
</comment>
<reference evidence="4 5" key="1">
    <citation type="submission" date="2019-04" db="EMBL/GenBank/DDBJ databases">
        <title>Draft genome sequence of Robertkochia marina CC-AMO-30D.</title>
        <authorList>
            <person name="Hameed A."/>
            <person name="Lin S.-Y."/>
            <person name="Shahina M."/>
            <person name="Lai W.-A."/>
            <person name="Young C.-C."/>
        </authorList>
    </citation>
    <scope>NUCLEOTIDE SEQUENCE [LARGE SCALE GENOMIC DNA]</scope>
    <source>
        <strain evidence="4 5">CC-AMO-30D</strain>
    </source>
</reference>
<dbReference type="AlphaFoldDB" id="A0A4V3UYH7"/>
<dbReference type="SUPFAM" id="SSF69318">
    <property type="entry name" value="Integrin alpha N-terminal domain"/>
    <property type="match status" value="2"/>
</dbReference>
<evidence type="ECO:0000256" key="2">
    <source>
        <dbReference type="SAM" id="SignalP"/>
    </source>
</evidence>
<dbReference type="PROSITE" id="PS51257">
    <property type="entry name" value="PROKAR_LIPOPROTEIN"/>
    <property type="match status" value="1"/>
</dbReference>
<dbReference type="InterPro" id="IPR027039">
    <property type="entry name" value="Crtac1"/>
</dbReference>